<comment type="caution">
    <text evidence="1">The sequence shown here is derived from an EMBL/GenBank/DDBJ whole genome shotgun (WGS) entry which is preliminary data.</text>
</comment>
<accession>M6JM62</accession>
<gene>
    <name evidence="1" type="ORF">LEP1GSC063_3131</name>
</gene>
<proteinExistence type="predicted"/>
<dbReference type="AlphaFoldDB" id="M6JM62"/>
<dbReference type="EMBL" id="AHMU02000065">
    <property type="protein sequence ID" value="EMN20665.1"/>
    <property type="molecule type" value="Genomic_DNA"/>
</dbReference>
<dbReference type="Proteomes" id="UP000012106">
    <property type="component" value="Unassembled WGS sequence"/>
</dbReference>
<protein>
    <submittedName>
        <fullName evidence="1">Uncharacterized protein</fullName>
    </submittedName>
</protein>
<organism evidence="1 2">
    <name type="scientific">Leptospira santarosai serovar Arenal str. MAVJ 401</name>
    <dbReference type="NCBI Taxonomy" id="1049976"/>
    <lineage>
        <taxon>Bacteria</taxon>
        <taxon>Pseudomonadati</taxon>
        <taxon>Spirochaetota</taxon>
        <taxon>Spirochaetia</taxon>
        <taxon>Leptospirales</taxon>
        <taxon>Leptospiraceae</taxon>
        <taxon>Leptospira</taxon>
    </lineage>
</organism>
<reference evidence="1 2" key="1">
    <citation type="submission" date="2013-01" db="EMBL/GenBank/DDBJ databases">
        <authorList>
            <person name="Harkins D.M."/>
            <person name="Durkin A.S."/>
            <person name="Brinkac L.M."/>
            <person name="Haft D.H."/>
            <person name="Selengut J.D."/>
            <person name="Sanka R."/>
            <person name="DePew J."/>
            <person name="Purushe J."/>
            <person name="Hartskeerl R.A."/>
            <person name="Ahmed A."/>
            <person name="van der Linden H."/>
            <person name="Goris M.G.A."/>
            <person name="Vinetz J.M."/>
            <person name="Sutton G.G."/>
            <person name="Nierman W.C."/>
            <person name="Fouts D.E."/>
        </authorList>
    </citation>
    <scope>NUCLEOTIDE SEQUENCE [LARGE SCALE GENOMIC DNA]</scope>
    <source>
        <strain evidence="1 2">MAVJ 401</strain>
    </source>
</reference>
<name>M6JM62_9LEPT</name>
<evidence type="ECO:0000313" key="2">
    <source>
        <dbReference type="Proteomes" id="UP000012106"/>
    </source>
</evidence>
<sequence length="45" mass="5444">MKRFLRGAFQVLSQFWDRTLYDSANFFPFFPIARNDTRVKLETGR</sequence>
<evidence type="ECO:0000313" key="1">
    <source>
        <dbReference type="EMBL" id="EMN20665.1"/>
    </source>
</evidence>